<dbReference type="RefSeq" id="WP_207863096.1">
    <property type="nucleotide sequence ID" value="NZ_JAFREP010000050.1"/>
</dbReference>
<dbReference type="CDD" id="cd03448">
    <property type="entry name" value="HDE_HSD"/>
    <property type="match status" value="1"/>
</dbReference>
<reference evidence="4" key="1">
    <citation type="submission" date="2021-03" db="EMBL/GenBank/DDBJ databases">
        <authorList>
            <person name="Wang G."/>
        </authorList>
    </citation>
    <scope>NUCLEOTIDE SEQUENCE</scope>
    <source>
        <strain evidence="4">KCTC 12899</strain>
    </source>
</reference>
<sequence length="283" mass="30901">MLINEQALLDHVFPERRSRWDADAVILYHLGLGTGLYPGAEAATHYLYEKDLRVLPSFAVTLVFESIQDLNDLPGIDIDPSQLLHAAHELRVYRPLPVTGELVHQARVVGVYDRGTAAQLEIEVTSRDGENRVCCTNRFSLLLTDRGGFGGQRPPRSPYRRPTRPPDQSIEIPVMPGQAALYRLSGDKNPVHIEPEVAQKAGFSQPLLHGLCSFGIACRGAADLFFAGDPGRITGLQATFGGPAFPGETLLLALWQTDEILFYTVKSAQRGTPVISGGAVFTS</sequence>
<keyword evidence="5" id="KW-1185">Reference proteome</keyword>
<evidence type="ECO:0000313" key="4">
    <source>
        <dbReference type="EMBL" id="MBO1323126.1"/>
    </source>
</evidence>
<dbReference type="AlphaFoldDB" id="A0A8J7QL62"/>
<feature type="domain" description="MaoC-like" evidence="2">
    <location>
        <begin position="162"/>
        <end position="274"/>
    </location>
</feature>
<protein>
    <submittedName>
        <fullName evidence="4">MaoC family dehydratase N-terminal domain-containing protein</fullName>
    </submittedName>
</protein>
<name>A0A8J7QL62_9BACT</name>
<dbReference type="Proteomes" id="UP000664417">
    <property type="component" value="Unassembled WGS sequence"/>
</dbReference>
<evidence type="ECO:0000259" key="2">
    <source>
        <dbReference type="Pfam" id="PF01575"/>
    </source>
</evidence>
<feature type="domain" description="Peroxisomal multifunctional enzyme type 2-like N-terminal" evidence="3">
    <location>
        <begin position="21"/>
        <end position="143"/>
    </location>
</feature>
<dbReference type="GO" id="GO:0004300">
    <property type="term" value="F:enoyl-CoA hydratase activity"/>
    <property type="evidence" value="ECO:0007669"/>
    <property type="project" value="TreeGrafter"/>
</dbReference>
<evidence type="ECO:0000256" key="1">
    <source>
        <dbReference type="SAM" id="MobiDB-lite"/>
    </source>
</evidence>
<evidence type="ECO:0000313" key="5">
    <source>
        <dbReference type="Proteomes" id="UP000664417"/>
    </source>
</evidence>
<dbReference type="PANTHER" id="PTHR13078">
    <property type="entry name" value="PEROXISOMAL MULTIFUNCTIONAL ENZYME TYPE 2-RELATED"/>
    <property type="match status" value="1"/>
</dbReference>
<dbReference type="GO" id="GO:0044594">
    <property type="term" value="F:17-beta-hydroxysteroid dehydrogenase (NAD+) activity"/>
    <property type="evidence" value="ECO:0007669"/>
    <property type="project" value="TreeGrafter"/>
</dbReference>
<dbReference type="GO" id="GO:0003857">
    <property type="term" value="F:(3S)-3-hydroxyacyl-CoA dehydrogenase (NAD+) activity"/>
    <property type="evidence" value="ECO:0007669"/>
    <property type="project" value="TreeGrafter"/>
</dbReference>
<proteinExistence type="predicted"/>
<evidence type="ECO:0000259" key="3">
    <source>
        <dbReference type="Pfam" id="PF22622"/>
    </source>
</evidence>
<dbReference type="GO" id="GO:0006635">
    <property type="term" value="P:fatty acid beta-oxidation"/>
    <property type="evidence" value="ECO:0007669"/>
    <property type="project" value="TreeGrafter"/>
</dbReference>
<dbReference type="Pfam" id="PF22622">
    <property type="entry name" value="MFE-2_hydrat-2_N"/>
    <property type="match status" value="1"/>
</dbReference>
<dbReference type="EMBL" id="JAFREP010000050">
    <property type="protein sequence ID" value="MBO1323126.1"/>
    <property type="molecule type" value="Genomic_DNA"/>
</dbReference>
<dbReference type="PANTHER" id="PTHR13078:SF56">
    <property type="entry name" value="PEROXISOMAL MULTIFUNCTIONAL ENZYME TYPE 2"/>
    <property type="match status" value="1"/>
</dbReference>
<dbReference type="Pfam" id="PF01575">
    <property type="entry name" value="MaoC_dehydratas"/>
    <property type="match status" value="1"/>
</dbReference>
<dbReference type="InterPro" id="IPR054357">
    <property type="entry name" value="MFE-2_N"/>
</dbReference>
<comment type="caution">
    <text evidence="4">The sequence shown here is derived from an EMBL/GenBank/DDBJ whole genome shotgun (WGS) entry which is preliminary data.</text>
</comment>
<dbReference type="InterPro" id="IPR002539">
    <property type="entry name" value="MaoC-like_dom"/>
</dbReference>
<dbReference type="SUPFAM" id="SSF54637">
    <property type="entry name" value="Thioesterase/thiol ester dehydrase-isomerase"/>
    <property type="match status" value="2"/>
</dbReference>
<feature type="region of interest" description="Disordered" evidence="1">
    <location>
        <begin position="147"/>
        <end position="168"/>
    </location>
</feature>
<accession>A0A8J7QL62</accession>
<dbReference type="Gene3D" id="3.10.129.10">
    <property type="entry name" value="Hotdog Thioesterase"/>
    <property type="match status" value="1"/>
</dbReference>
<gene>
    <name evidence="4" type="ORF">J3U88_31975</name>
</gene>
<organism evidence="4 5">
    <name type="scientific">Acanthopleuribacter pedis</name>
    <dbReference type="NCBI Taxonomy" id="442870"/>
    <lineage>
        <taxon>Bacteria</taxon>
        <taxon>Pseudomonadati</taxon>
        <taxon>Acidobacteriota</taxon>
        <taxon>Holophagae</taxon>
        <taxon>Acanthopleuribacterales</taxon>
        <taxon>Acanthopleuribacteraceae</taxon>
        <taxon>Acanthopleuribacter</taxon>
    </lineage>
</organism>
<dbReference type="InterPro" id="IPR029069">
    <property type="entry name" value="HotDog_dom_sf"/>
</dbReference>